<dbReference type="Gene3D" id="3.30.460.10">
    <property type="entry name" value="Beta Polymerase, domain 2"/>
    <property type="match status" value="1"/>
</dbReference>
<dbReference type="AlphaFoldDB" id="A0AAP7CJ75"/>
<comment type="caution">
    <text evidence="2">The sequence shown here is derived from an EMBL/GenBank/DDBJ whole genome shotgun (WGS) entry which is preliminary data.</text>
</comment>
<dbReference type="SUPFAM" id="SSF81301">
    <property type="entry name" value="Nucleotidyltransferase"/>
    <property type="match status" value="1"/>
</dbReference>
<protein>
    <submittedName>
        <fullName evidence="2">RelA/SpoT domain-containing protein</fullName>
    </submittedName>
</protein>
<dbReference type="RefSeq" id="WP_169044167.1">
    <property type="nucleotide sequence ID" value="NZ_JABBYB010000004.1"/>
</dbReference>
<evidence type="ECO:0000313" key="2">
    <source>
        <dbReference type="EMBL" id="NMP02614.1"/>
    </source>
</evidence>
<name>A0AAP7CJ75_9GAMM</name>
<dbReference type="InterPro" id="IPR043519">
    <property type="entry name" value="NT_sf"/>
</dbReference>
<dbReference type="Gene3D" id="1.25.40.10">
    <property type="entry name" value="Tetratricopeptide repeat domain"/>
    <property type="match status" value="1"/>
</dbReference>
<organism evidence="2 3">
    <name type="scientific">Pseudoalteromonas arctica</name>
    <dbReference type="NCBI Taxonomy" id="394751"/>
    <lineage>
        <taxon>Bacteria</taxon>
        <taxon>Pseudomonadati</taxon>
        <taxon>Pseudomonadota</taxon>
        <taxon>Gammaproteobacteria</taxon>
        <taxon>Alteromonadales</taxon>
        <taxon>Pseudoalteromonadaceae</taxon>
        <taxon>Pseudoalteromonas</taxon>
    </lineage>
</organism>
<dbReference type="InterPro" id="IPR011990">
    <property type="entry name" value="TPR-like_helical_dom_sf"/>
</dbReference>
<dbReference type="Pfam" id="PF04607">
    <property type="entry name" value="RelA_SpoT"/>
    <property type="match status" value="1"/>
</dbReference>
<dbReference type="SMART" id="SM00954">
    <property type="entry name" value="RelA_SpoT"/>
    <property type="match status" value="1"/>
</dbReference>
<accession>A0AAP7CJ75</accession>
<sequence length="575" mass="66668">MSEEKFFASEISHSAEAAENQLLEILKTSNLRDKCYAYKSRVKTWKSLISKVEIKRKKKPEYNLEDITDVLGLRVVTLFRQDMIDVIDIILSLVTHQMPYNPIPFVKNSLKEAIIYSPSITNDNIISQADQKINSFELLSYQNIKKEPSAARYSSIHLVACMDVGVPEFKVDYKIPIEIQIRTVFEDAWGELDHKYGYQSREGKSEEIIANPLHVQKNLLTMKKFVDACSEYADNIRDLAVETQLEERTVKPLDTDELITDNLTLEGVPKNIIDDYMKVREERAAAERSSNRSQLYLNAAESFSKLLEQTLSNTSIQKESYFKTYYYYIKMDEALCRLSTSDSSETEKALIIYKELIKTYSAYPVIRFRMGQSYIRLKEFEEGRKQLKTCRRIISKLENVTLEKKRVCLPEIELKKLDVGLCILLGFAYWKEANDIYNTAPESIRVRAFLDQAFLQTQPALNIPTLTFEHQLKLINNIIFYALEIVHFKNLKGNNEKYLKFIEDNYTFIAENTQLENSQNIQQLDTLMNCYLFLDDTLKAVNVAKRIEKLSLESNIKGGSRIDKKVLTRVKDLLS</sequence>
<dbReference type="PANTHER" id="PTHR41773">
    <property type="entry name" value="GTP PYROPHOSPHATASE-RELATED"/>
    <property type="match status" value="1"/>
</dbReference>
<evidence type="ECO:0000313" key="3">
    <source>
        <dbReference type="Proteomes" id="UP000549590"/>
    </source>
</evidence>
<dbReference type="EMBL" id="JABBYB010000004">
    <property type="protein sequence ID" value="NMP02614.1"/>
    <property type="molecule type" value="Genomic_DNA"/>
</dbReference>
<dbReference type="GO" id="GO:0015969">
    <property type="term" value="P:guanosine tetraphosphate metabolic process"/>
    <property type="evidence" value="ECO:0007669"/>
    <property type="project" value="InterPro"/>
</dbReference>
<proteinExistence type="predicted"/>
<evidence type="ECO:0000259" key="1">
    <source>
        <dbReference type="SMART" id="SM00954"/>
    </source>
</evidence>
<dbReference type="CDD" id="cd05399">
    <property type="entry name" value="NT_Rel-Spo_like"/>
    <property type="match status" value="1"/>
</dbReference>
<gene>
    <name evidence="2" type="ORF">HHE94_07755</name>
</gene>
<dbReference type="PANTHER" id="PTHR41773:SF1">
    <property type="entry name" value="RELA_SPOT DOMAIN-CONTAINING PROTEIN"/>
    <property type="match status" value="1"/>
</dbReference>
<feature type="domain" description="RelA/SpoT" evidence="1">
    <location>
        <begin position="40"/>
        <end position="204"/>
    </location>
</feature>
<dbReference type="SUPFAM" id="SSF48452">
    <property type="entry name" value="TPR-like"/>
    <property type="match status" value="1"/>
</dbReference>
<dbReference type="InterPro" id="IPR007685">
    <property type="entry name" value="RelA_SpoT"/>
</dbReference>
<reference evidence="2 3" key="1">
    <citation type="submission" date="2020-04" db="EMBL/GenBank/DDBJ databases">
        <title>Genome sequencing and assembly of Pseudoalteromonas arctica.</title>
        <authorList>
            <person name="Cook G.M."/>
        </authorList>
    </citation>
    <scope>NUCLEOTIDE SEQUENCE [LARGE SCALE GENOMIC DNA]</scope>
    <source>
        <strain evidence="2 3">NEC-BIFX-2020_001</strain>
    </source>
</reference>
<dbReference type="Proteomes" id="UP000549590">
    <property type="component" value="Unassembled WGS sequence"/>
</dbReference>